<accession>A2EFZ0</accession>
<dbReference type="Gene3D" id="1.20.890.10">
    <property type="entry name" value="cAMP-dependent protein kinase regulatory subunit, dimerization-anchoring domain"/>
    <property type="match status" value="1"/>
</dbReference>
<dbReference type="OrthoDB" id="6334211at2759"/>
<dbReference type="AlphaFoldDB" id="A2EFZ0"/>
<dbReference type="RefSeq" id="XP_001320669.1">
    <property type="nucleotide sequence ID" value="XM_001320634.1"/>
</dbReference>
<dbReference type="SMR" id="A2EFZ0"/>
<protein>
    <recommendedName>
        <fullName evidence="3">RIIa domain-containing protein</fullName>
    </recommendedName>
</protein>
<evidence type="ECO:0000313" key="1">
    <source>
        <dbReference type="EMBL" id="EAY08446.1"/>
    </source>
</evidence>
<reference evidence="1" key="2">
    <citation type="journal article" date="2007" name="Science">
        <title>Draft genome sequence of the sexually transmitted pathogen Trichomonas vaginalis.</title>
        <authorList>
            <person name="Carlton J.M."/>
            <person name="Hirt R.P."/>
            <person name="Silva J.C."/>
            <person name="Delcher A.L."/>
            <person name="Schatz M."/>
            <person name="Zhao Q."/>
            <person name="Wortman J.R."/>
            <person name="Bidwell S.L."/>
            <person name="Alsmark U.C.M."/>
            <person name="Besteiro S."/>
            <person name="Sicheritz-Ponten T."/>
            <person name="Noel C.J."/>
            <person name="Dacks J.B."/>
            <person name="Foster P.G."/>
            <person name="Simillion C."/>
            <person name="Van de Peer Y."/>
            <person name="Miranda-Saavedra D."/>
            <person name="Barton G.J."/>
            <person name="Westrop G.D."/>
            <person name="Mueller S."/>
            <person name="Dessi D."/>
            <person name="Fiori P.L."/>
            <person name="Ren Q."/>
            <person name="Paulsen I."/>
            <person name="Zhang H."/>
            <person name="Bastida-Corcuera F.D."/>
            <person name="Simoes-Barbosa A."/>
            <person name="Brown M.T."/>
            <person name="Hayes R.D."/>
            <person name="Mukherjee M."/>
            <person name="Okumura C.Y."/>
            <person name="Schneider R."/>
            <person name="Smith A.J."/>
            <person name="Vanacova S."/>
            <person name="Villalvazo M."/>
            <person name="Haas B.J."/>
            <person name="Pertea M."/>
            <person name="Feldblyum T.V."/>
            <person name="Utterback T.R."/>
            <person name="Shu C.L."/>
            <person name="Osoegawa K."/>
            <person name="de Jong P.J."/>
            <person name="Hrdy I."/>
            <person name="Horvathova L."/>
            <person name="Zubacova Z."/>
            <person name="Dolezal P."/>
            <person name="Malik S.B."/>
            <person name="Logsdon J.M. Jr."/>
            <person name="Henze K."/>
            <person name="Gupta A."/>
            <person name="Wang C.C."/>
            <person name="Dunne R.L."/>
            <person name="Upcroft J.A."/>
            <person name="Upcroft P."/>
            <person name="White O."/>
            <person name="Salzberg S.L."/>
            <person name="Tang P."/>
            <person name="Chiu C.-H."/>
            <person name="Lee Y.-S."/>
            <person name="Embley T.M."/>
            <person name="Coombs G.H."/>
            <person name="Mottram J.C."/>
            <person name="Tachezy J."/>
            <person name="Fraser-Liggett C.M."/>
            <person name="Johnson P.J."/>
        </authorList>
    </citation>
    <scope>NUCLEOTIDE SEQUENCE [LARGE SCALE GENOMIC DNA]</scope>
    <source>
        <strain evidence="1">G3</strain>
    </source>
</reference>
<dbReference type="VEuPathDB" id="TrichDB:TVAG_355050"/>
<gene>
    <name evidence="1" type="ORF">TVAG_355050</name>
</gene>
<dbReference type="KEGG" id="tva:4766345"/>
<organism evidence="1 2">
    <name type="scientific">Trichomonas vaginalis (strain ATCC PRA-98 / G3)</name>
    <dbReference type="NCBI Taxonomy" id="412133"/>
    <lineage>
        <taxon>Eukaryota</taxon>
        <taxon>Metamonada</taxon>
        <taxon>Parabasalia</taxon>
        <taxon>Trichomonadida</taxon>
        <taxon>Trichomonadidae</taxon>
        <taxon>Trichomonas</taxon>
    </lineage>
</organism>
<evidence type="ECO:0008006" key="3">
    <source>
        <dbReference type="Google" id="ProtNLM"/>
    </source>
</evidence>
<keyword evidence="2" id="KW-1185">Reference proteome</keyword>
<sequence length="60" mass="7232">MEVSEEKLDRIRIDNEKYLRKHPELHDMISEFMVALLKDKPQDVLQYAIVFFTSQHTEPE</sequence>
<dbReference type="Proteomes" id="UP000001542">
    <property type="component" value="Unassembled WGS sequence"/>
</dbReference>
<name>A2EFZ0_TRIV3</name>
<dbReference type="EMBL" id="DS113378">
    <property type="protein sequence ID" value="EAY08446.1"/>
    <property type="molecule type" value="Genomic_DNA"/>
</dbReference>
<dbReference type="SUPFAM" id="SSF47391">
    <property type="entry name" value="Dimerization-anchoring domain of cAMP-dependent PK regulatory subunit"/>
    <property type="match status" value="1"/>
</dbReference>
<reference evidence="1" key="1">
    <citation type="submission" date="2006-10" db="EMBL/GenBank/DDBJ databases">
        <authorList>
            <person name="Amadeo P."/>
            <person name="Zhao Q."/>
            <person name="Wortman J."/>
            <person name="Fraser-Liggett C."/>
            <person name="Carlton J."/>
        </authorList>
    </citation>
    <scope>NUCLEOTIDE SEQUENCE</scope>
    <source>
        <strain evidence="1">G3</strain>
    </source>
</reference>
<proteinExistence type="predicted"/>
<evidence type="ECO:0000313" key="2">
    <source>
        <dbReference type="Proteomes" id="UP000001542"/>
    </source>
</evidence>
<dbReference type="InParanoid" id="A2EFZ0"/>
<dbReference type="VEuPathDB" id="TrichDB:TVAGG3_0515930"/>